<feature type="domain" description="HTH gntR-type" evidence="4">
    <location>
        <begin position="9"/>
        <end position="77"/>
    </location>
</feature>
<evidence type="ECO:0000313" key="6">
    <source>
        <dbReference type="Proteomes" id="UP000280696"/>
    </source>
</evidence>
<protein>
    <submittedName>
        <fullName evidence="5">GntR family transcriptional regulator</fullName>
    </submittedName>
</protein>
<dbReference type="SMART" id="SM00345">
    <property type="entry name" value="HTH_GNTR"/>
    <property type="match status" value="1"/>
</dbReference>
<evidence type="ECO:0000313" key="5">
    <source>
        <dbReference type="EMBL" id="RKI91547.1"/>
    </source>
</evidence>
<dbReference type="PANTHER" id="PTHR44846:SF1">
    <property type="entry name" value="MANNOSYL-D-GLYCERATE TRANSPORT_METABOLISM SYSTEM REPRESSOR MNGR-RELATED"/>
    <property type="match status" value="1"/>
</dbReference>
<dbReference type="RefSeq" id="WP_120469226.1">
    <property type="nucleotide sequence ID" value="NZ_CATAJS010000053.1"/>
</dbReference>
<comment type="caution">
    <text evidence="5">The sequence shown here is derived from an EMBL/GenBank/DDBJ whole genome shotgun (WGS) entry which is preliminary data.</text>
</comment>
<dbReference type="Proteomes" id="UP000280696">
    <property type="component" value="Unassembled WGS sequence"/>
</dbReference>
<reference evidence="5 6" key="1">
    <citation type="submission" date="2018-09" db="EMBL/GenBank/DDBJ databases">
        <title>Murine metabolic-syndrome-specific gut microbial biobank.</title>
        <authorList>
            <person name="Liu C."/>
        </authorList>
    </citation>
    <scope>NUCLEOTIDE SEQUENCE [LARGE SCALE GENOMIC DNA]</scope>
    <source>
        <strain evidence="5 6">0.1xD8-82</strain>
    </source>
</reference>
<evidence type="ECO:0000256" key="3">
    <source>
        <dbReference type="ARBA" id="ARBA00023163"/>
    </source>
</evidence>
<dbReference type="InterPro" id="IPR000524">
    <property type="entry name" value="Tscrpt_reg_HTH_GntR"/>
</dbReference>
<dbReference type="PANTHER" id="PTHR44846">
    <property type="entry name" value="MANNOSYL-D-GLYCERATE TRANSPORT/METABOLISM SYSTEM REPRESSOR MNGR-RELATED"/>
    <property type="match status" value="1"/>
</dbReference>
<dbReference type="Gene3D" id="1.10.10.10">
    <property type="entry name" value="Winged helix-like DNA-binding domain superfamily/Winged helix DNA-binding domain"/>
    <property type="match status" value="1"/>
</dbReference>
<dbReference type="InterPro" id="IPR050679">
    <property type="entry name" value="Bact_HTH_transcr_reg"/>
</dbReference>
<dbReference type="GO" id="GO:0003700">
    <property type="term" value="F:DNA-binding transcription factor activity"/>
    <property type="evidence" value="ECO:0007669"/>
    <property type="project" value="InterPro"/>
</dbReference>
<dbReference type="OrthoDB" id="1648691at2"/>
<dbReference type="PROSITE" id="PS50949">
    <property type="entry name" value="HTH_GNTR"/>
    <property type="match status" value="1"/>
</dbReference>
<dbReference type="InterPro" id="IPR036390">
    <property type="entry name" value="WH_DNA-bd_sf"/>
</dbReference>
<keyword evidence="1" id="KW-0805">Transcription regulation</keyword>
<proteinExistence type="predicted"/>
<accession>A0A3A9AJJ5</accession>
<organism evidence="5 6">
    <name type="scientific">Parablautia intestinalis</name>
    <dbReference type="NCBI Taxonomy" id="2320100"/>
    <lineage>
        <taxon>Bacteria</taxon>
        <taxon>Bacillati</taxon>
        <taxon>Bacillota</taxon>
        <taxon>Clostridia</taxon>
        <taxon>Lachnospirales</taxon>
        <taxon>Lachnospiraceae</taxon>
        <taxon>Parablautia</taxon>
    </lineage>
</organism>
<keyword evidence="6" id="KW-1185">Reference proteome</keyword>
<dbReference type="SUPFAM" id="SSF64288">
    <property type="entry name" value="Chorismate lyase-like"/>
    <property type="match status" value="1"/>
</dbReference>
<dbReference type="InterPro" id="IPR028978">
    <property type="entry name" value="Chorismate_lyase_/UTRA_dom_sf"/>
</dbReference>
<gene>
    <name evidence="5" type="ORF">D7V94_09740</name>
</gene>
<dbReference type="GO" id="GO:0045892">
    <property type="term" value="P:negative regulation of DNA-templated transcription"/>
    <property type="evidence" value="ECO:0007669"/>
    <property type="project" value="TreeGrafter"/>
</dbReference>
<evidence type="ECO:0000256" key="2">
    <source>
        <dbReference type="ARBA" id="ARBA00023125"/>
    </source>
</evidence>
<dbReference type="Pfam" id="PF00392">
    <property type="entry name" value="GntR"/>
    <property type="match status" value="1"/>
</dbReference>
<dbReference type="SMART" id="SM00866">
    <property type="entry name" value="UTRA"/>
    <property type="match status" value="1"/>
</dbReference>
<dbReference type="AlphaFoldDB" id="A0A3A9AJJ5"/>
<dbReference type="GO" id="GO:0003677">
    <property type="term" value="F:DNA binding"/>
    <property type="evidence" value="ECO:0007669"/>
    <property type="project" value="UniProtKB-KW"/>
</dbReference>
<dbReference type="PRINTS" id="PR00035">
    <property type="entry name" value="HTHGNTR"/>
</dbReference>
<dbReference type="Pfam" id="PF07702">
    <property type="entry name" value="UTRA"/>
    <property type="match status" value="1"/>
</dbReference>
<evidence type="ECO:0000259" key="4">
    <source>
        <dbReference type="PROSITE" id="PS50949"/>
    </source>
</evidence>
<dbReference type="Gene3D" id="3.40.1410.10">
    <property type="entry name" value="Chorismate lyase-like"/>
    <property type="match status" value="1"/>
</dbReference>
<sequence length="239" mass="27217">MLNREKGAAPLYSQIVEIIRGQIENGEFVKGDLFLTEKKLQEIYGVSRITVRQAINELVNEGYLQCSRGIGTTVVYGKIDENLKNLVSFTDEMKLHGKVMNTSYCDMSLIHAGKTVADQLEIAPGEECYRLVRVRSVGEEAIVYSITYLKKTREYPLNTECYMESLYQFLQTNCNTKVVKGRDTLEAVASTAETSKYLSIPEGVPVFKRVRKAYEENGDIVEYTICYYPGDRYKYSVEL</sequence>
<dbReference type="CDD" id="cd07377">
    <property type="entry name" value="WHTH_GntR"/>
    <property type="match status" value="1"/>
</dbReference>
<evidence type="ECO:0000256" key="1">
    <source>
        <dbReference type="ARBA" id="ARBA00023015"/>
    </source>
</evidence>
<dbReference type="SUPFAM" id="SSF46785">
    <property type="entry name" value="Winged helix' DNA-binding domain"/>
    <property type="match status" value="1"/>
</dbReference>
<keyword evidence="3" id="KW-0804">Transcription</keyword>
<dbReference type="InterPro" id="IPR011663">
    <property type="entry name" value="UTRA"/>
</dbReference>
<keyword evidence="2" id="KW-0238">DNA-binding</keyword>
<dbReference type="EMBL" id="RAYQ01000009">
    <property type="protein sequence ID" value="RKI91547.1"/>
    <property type="molecule type" value="Genomic_DNA"/>
</dbReference>
<dbReference type="InterPro" id="IPR036388">
    <property type="entry name" value="WH-like_DNA-bd_sf"/>
</dbReference>
<name>A0A3A9AJJ5_9FIRM</name>